<reference evidence="7 8" key="1">
    <citation type="submission" date="2015-07" db="EMBL/GenBank/DDBJ databases">
        <title>Genome sequence of Ornatilinea apprima DSM 23815.</title>
        <authorList>
            <person name="Hemp J."/>
            <person name="Ward L.M."/>
            <person name="Pace L.A."/>
            <person name="Fischer W.W."/>
        </authorList>
    </citation>
    <scope>NUCLEOTIDE SEQUENCE [LARGE SCALE GENOMIC DNA]</scope>
    <source>
        <strain evidence="7 8">P3M-1</strain>
    </source>
</reference>
<comment type="similarity">
    <text evidence="6">Belongs to the pseudouridine-5'-phosphate glycosidase family.</text>
</comment>
<dbReference type="Pfam" id="PF04227">
    <property type="entry name" value="Indigoidine_A"/>
    <property type="match status" value="1"/>
</dbReference>
<dbReference type="GO" id="GO:0004730">
    <property type="term" value="F:pseudouridylate synthase activity"/>
    <property type="evidence" value="ECO:0007669"/>
    <property type="project" value="UniProtKB-UniRule"/>
</dbReference>
<dbReference type="SUPFAM" id="SSF110581">
    <property type="entry name" value="Indigoidine synthase A-like"/>
    <property type="match status" value="1"/>
</dbReference>
<organism evidence="7 8">
    <name type="scientific">Ornatilinea apprima</name>
    <dbReference type="NCBI Taxonomy" id="1134406"/>
    <lineage>
        <taxon>Bacteria</taxon>
        <taxon>Bacillati</taxon>
        <taxon>Chloroflexota</taxon>
        <taxon>Anaerolineae</taxon>
        <taxon>Anaerolineales</taxon>
        <taxon>Anaerolineaceae</taxon>
        <taxon>Ornatilinea</taxon>
    </lineage>
</organism>
<keyword evidence="4 6" id="KW-0456">Lyase</keyword>
<comment type="subunit">
    <text evidence="6">Homotrimer.</text>
</comment>
<sequence>METTPLVIQPAVAAALKNGTPLVALESAVITHGLPYPHNLQLALDMEQEVRQAGALPATIAILDRKVRVGLTGDEVARLADPQQAARKISRRDFGIALARGENGGTTVAGTLIAAHLAGIRVFATGGIGGVHRGAPFDVSADLHELSLHPLVVVCAGAKSILDLPATLEILETQGVPVIGYQTDEFPAFFSRSSGLPVNASVSTPAELAQIAWRQWQMGLPGAILAVVPPPEDSAIPAEQIEAIIQTAVAEAEEKGIRGAAVTPYLLGRVNDLSKGASMRANLALLKNNARVAAQISIELSRLQPTHRAI</sequence>
<keyword evidence="5 6" id="KW-0326">Glycosidase</keyword>
<dbReference type="InterPro" id="IPR022830">
    <property type="entry name" value="Indigdn_synthA-like"/>
</dbReference>
<proteinExistence type="inferred from homology"/>
<feature type="active site" description="Proton donor" evidence="6">
    <location>
        <position position="26"/>
    </location>
</feature>
<dbReference type="PATRIC" id="fig|1134406.4.peg.3020"/>
<dbReference type="Gene3D" id="3.40.1790.10">
    <property type="entry name" value="Indigoidine synthase domain"/>
    <property type="match status" value="1"/>
</dbReference>
<evidence type="ECO:0000256" key="2">
    <source>
        <dbReference type="ARBA" id="ARBA00022801"/>
    </source>
</evidence>
<keyword evidence="1 6" id="KW-0479">Metal-binding</keyword>
<comment type="catalytic activity">
    <reaction evidence="6">
        <text>D-ribose 5-phosphate + uracil = psi-UMP + H2O</text>
        <dbReference type="Rhea" id="RHEA:18337"/>
        <dbReference type="ChEBI" id="CHEBI:15377"/>
        <dbReference type="ChEBI" id="CHEBI:17568"/>
        <dbReference type="ChEBI" id="CHEBI:58380"/>
        <dbReference type="ChEBI" id="CHEBI:78346"/>
        <dbReference type="EC" id="4.2.1.70"/>
    </reaction>
</comment>
<feature type="active site" description="Nucleophile" evidence="6">
    <location>
        <position position="159"/>
    </location>
</feature>
<evidence type="ECO:0000256" key="5">
    <source>
        <dbReference type="ARBA" id="ARBA00023295"/>
    </source>
</evidence>
<evidence type="ECO:0000256" key="4">
    <source>
        <dbReference type="ARBA" id="ARBA00023239"/>
    </source>
</evidence>
<feature type="binding site" evidence="6">
    <location>
        <position position="88"/>
    </location>
    <ligand>
        <name>substrate</name>
    </ligand>
</feature>
<dbReference type="GO" id="GO:0016798">
    <property type="term" value="F:hydrolase activity, acting on glycosyl bonds"/>
    <property type="evidence" value="ECO:0007669"/>
    <property type="project" value="UniProtKB-KW"/>
</dbReference>
<evidence type="ECO:0000313" key="8">
    <source>
        <dbReference type="Proteomes" id="UP000050417"/>
    </source>
</evidence>
<evidence type="ECO:0000256" key="6">
    <source>
        <dbReference type="HAMAP-Rule" id="MF_01876"/>
    </source>
</evidence>
<dbReference type="AlphaFoldDB" id="A0A0P6WMN9"/>
<feature type="binding site" evidence="6">
    <location>
        <begin position="140"/>
        <end position="142"/>
    </location>
    <ligand>
        <name>substrate</name>
    </ligand>
</feature>
<dbReference type="RefSeq" id="WP_075064537.1">
    <property type="nucleotide sequence ID" value="NZ_LGCL01000045.1"/>
</dbReference>
<evidence type="ECO:0000256" key="3">
    <source>
        <dbReference type="ARBA" id="ARBA00023211"/>
    </source>
</evidence>
<keyword evidence="8" id="KW-1185">Reference proteome</keyword>
<dbReference type="EC" id="4.2.1.70" evidence="6"/>
<feature type="binding site" evidence="6">
    <location>
        <position position="108"/>
    </location>
    <ligand>
        <name>substrate</name>
    </ligand>
</feature>
<dbReference type="OrthoDB" id="9805870at2"/>
<dbReference type="GO" id="GO:0046113">
    <property type="term" value="P:nucleobase catabolic process"/>
    <property type="evidence" value="ECO:0007669"/>
    <property type="project" value="UniProtKB-UniRule"/>
</dbReference>
<dbReference type="PANTHER" id="PTHR42909">
    <property type="entry name" value="ZGC:136858"/>
    <property type="match status" value="1"/>
</dbReference>
<evidence type="ECO:0000313" key="7">
    <source>
        <dbReference type="EMBL" id="KPL70057.1"/>
    </source>
</evidence>
<dbReference type="GO" id="GO:0005737">
    <property type="term" value="C:cytoplasm"/>
    <property type="evidence" value="ECO:0007669"/>
    <property type="project" value="TreeGrafter"/>
</dbReference>
<dbReference type="HAMAP" id="MF_01876">
    <property type="entry name" value="PsiMP_glycosidase"/>
    <property type="match status" value="1"/>
</dbReference>
<dbReference type="InterPro" id="IPR007342">
    <property type="entry name" value="PsuG"/>
</dbReference>
<comment type="caution">
    <text evidence="7">The sequence shown here is derived from an EMBL/GenBank/DDBJ whole genome shotgun (WGS) entry which is preliminary data.</text>
</comment>
<keyword evidence="2 6" id="KW-0378">Hydrolase</keyword>
<dbReference type="GO" id="GO:0046872">
    <property type="term" value="F:metal ion binding"/>
    <property type="evidence" value="ECO:0007669"/>
    <property type="project" value="UniProtKB-KW"/>
</dbReference>
<comment type="cofactor">
    <cofactor evidence="6">
        <name>Mn(2+)</name>
        <dbReference type="ChEBI" id="CHEBI:29035"/>
    </cofactor>
    <text evidence="6">Binds 1 Mn(2+) ion per subunit.</text>
</comment>
<dbReference type="Proteomes" id="UP000050417">
    <property type="component" value="Unassembled WGS sequence"/>
</dbReference>
<evidence type="ECO:0000256" key="1">
    <source>
        <dbReference type="ARBA" id="ARBA00022723"/>
    </source>
</evidence>
<dbReference type="PANTHER" id="PTHR42909:SF1">
    <property type="entry name" value="CARBOHYDRATE KINASE PFKB DOMAIN-CONTAINING PROTEIN"/>
    <property type="match status" value="1"/>
</dbReference>
<dbReference type="STRING" id="1134406.ADN00_18560"/>
<dbReference type="EMBL" id="LGCL01000045">
    <property type="protein sequence ID" value="KPL70057.1"/>
    <property type="molecule type" value="Genomic_DNA"/>
</dbReference>
<comment type="function">
    <text evidence="6">Catalyzes the reversible cleavage of pseudouridine 5'-phosphate (PsiMP) to ribose 5-phosphate and uracil. Functions biologically in the cleavage direction, as part of a pseudouridine degradation pathway.</text>
</comment>
<name>A0A0P6WMN9_9CHLR</name>
<accession>A0A0P6WMN9</accession>
<keyword evidence="3 6" id="KW-0464">Manganese</keyword>
<protein>
    <recommendedName>
        <fullName evidence="6">Pseudouridine-5'-phosphate glycosidase</fullName>
        <shortName evidence="6">PsiMP glycosidase</shortName>
        <ecNumber evidence="6">4.2.1.70</ecNumber>
    </recommendedName>
</protein>
<feature type="binding site" evidence="6">
    <location>
        <position position="138"/>
    </location>
    <ligand>
        <name>Mn(2+)</name>
        <dbReference type="ChEBI" id="CHEBI:29035"/>
    </ligand>
</feature>
<gene>
    <name evidence="6" type="primary">psuG</name>
    <name evidence="7" type="ORF">ADN00_18560</name>
</gene>